<protein>
    <submittedName>
        <fullName evidence="1">Uncharacterized protein</fullName>
    </submittedName>
</protein>
<dbReference type="InParanoid" id="A0A409XQL9"/>
<evidence type="ECO:0000313" key="2">
    <source>
        <dbReference type="Proteomes" id="UP000283269"/>
    </source>
</evidence>
<accession>A0A409XQL9</accession>
<proteinExistence type="predicted"/>
<dbReference type="Proteomes" id="UP000283269">
    <property type="component" value="Unassembled WGS sequence"/>
</dbReference>
<organism evidence="1 2">
    <name type="scientific">Psilocybe cyanescens</name>
    <dbReference type="NCBI Taxonomy" id="93625"/>
    <lineage>
        <taxon>Eukaryota</taxon>
        <taxon>Fungi</taxon>
        <taxon>Dikarya</taxon>
        <taxon>Basidiomycota</taxon>
        <taxon>Agaricomycotina</taxon>
        <taxon>Agaricomycetes</taxon>
        <taxon>Agaricomycetidae</taxon>
        <taxon>Agaricales</taxon>
        <taxon>Agaricineae</taxon>
        <taxon>Strophariaceae</taxon>
        <taxon>Psilocybe</taxon>
    </lineage>
</organism>
<evidence type="ECO:0000313" key="1">
    <source>
        <dbReference type="EMBL" id="PPQ93001.1"/>
    </source>
</evidence>
<reference evidence="1 2" key="1">
    <citation type="journal article" date="2018" name="Evol. Lett.">
        <title>Horizontal gene cluster transfer increased hallucinogenic mushroom diversity.</title>
        <authorList>
            <person name="Reynolds H.T."/>
            <person name="Vijayakumar V."/>
            <person name="Gluck-Thaler E."/>
            <person name="Korotkin H.B."/>
            <person name="Matheny P.B."/>
            <person name="Slot J.C."/>
        </authorList>
    </citation>
    <scope>NUCLEOTIDE SEQUENCE [LARGE SCALE GENOMIC DNA]</scope>
    <source>
        <strain evidence="1 2">2631</strain>
    </source>
</reference>
<dbReference type="AlphaFoldDB" id="A0A409XQL9"/>
<dbReference type="OrthoDB" id="3006414at2759"/>
<name>A0A409XQL9_PSICY</name>
<comment type="caution">
    <text evidence="1">The sequence shown here is derived from an EMBL/GenBank/DDBJ whole genome shotgun (WGS) entry which is preliminary data.</text>
</comment>
<keyword evidence="2" id="KW-1185">Reference proteome</keyword>
<dbReference type="EMBL" id="NHYD01000886">
    <property type="protein sequence ID" value="PPQ93001.1"/>
    <property type="molecule type" value="Genomic_DNA"/>
</dbReference>
<gene>
    <name evidence="1" type="ORF">CVT25_000202</name>
</gene>
<sequence>MKSSSLTPISIEADGAFVARDAYSNQVEYDTRVTANAISKFTGTPSAEYVTFGAKKGNYCAIMPGAAWSGYMDNENIKQLRVVEAGVGGPDVFSRALDGIIFGKGSTMIFMFRVGGFTYYTDKEAEGSQLEKLMDDYLNRQPPWSVERGSSLCQWNVSYYFLKFKNPQNNSIMMHWNLPDGMSKQLAELKATLATPEAQQAIANHGQRGMIQATNNFALAVHGNSLMNQVFYPRQYGWY</sequence>